<feature type="active site" description="Cysteine sulfenic acid (-SOH) intermediate; for peroxidase activity" evidence="12">
    <location>
        <position position="45"/>
    </location>
</feature>
<keyword evidence="5" id="KW-0049">Antioxidant</keyword>
<dbReference type="SUPFAM" id="SSF52833">
    <property type="entry name" value="Thioredoxin-like"/>
    <property type="match status" value="1"/>
</dbReference>
<keyword evidence="15" id="KW-1185">Reference proteome</keyword>
<evidence type="ECO:0000256" key="11">
    <source>
        <dbReference type="ARBA" id="ARBA00049091"/>
    </source>
</evidence>
<evidence type="ECO:0000256" key="4">
    <source>
        <dbReference type="ARBA" id="ARBA00022559"/>
    </source>
</evidence>
<evidence type="ECO:0000256" key="9">
    <source>
        <dbReference type="ARBA" id="ARBA00032824"/>
    </source>
</evidence>
<dbReference type="GO" id="GO:0005737">
    <property type="term" value="C:cytoplasm"/>
    <property type="evidence" value="ECO:0007669"/>
    <property type="project" value="TreeGrafter"/>
</dbReference>
<dbReference type="OrthoDB" id="69195at2"/>
<dbReference type="InterPro" id="IPR050924">
    <property type="entry name" value="Peroxiredoxin_BCP/PrxQ"/>
</dbReference>
<reference evidence="14 15" key="1">
    <citation type="submission" date="2018-05" db="EMBL/GenBank/DDBJ databases">
        <title>Complete Genome Sequence of Deinococcus sp. strain 17bor-2.</title>
        <authorList>
            <person name="Srinivasan S."/>
        </authorList>
    </citation>
    <scope>NUCLEOTIDE SEQUENCE [LARGE SCALE GENOMIC DNA]</scope>
    <source>
        <strain evidence="14 15">17bor-2</strain>
    </source>
</reference>
<evidence type="ECO:0000256" key="7">
    <source>
        <dbReference type="ARBA" id="ARBA00023157"/>
    </source>
</evidence>
<dbReference type="Proteomes" id="UP000245368">
    <property type="component" value="Chromosome"/>
</dbReference>
<dbReference type="InterPro" id="IPR024706">
    <property type="entry name" value="Peroxiredoxin_AhpC-typ"/>
</dbReference>
<keyword evidence="4" id="KW-0575">Peroxidase</keyword>
<evidence type="ECO:0000256" key="8">
    <source>
        <dbReference type="ARBA" id="ARBA00023284"/>
    </source>
</evidence>
<dbReference type="GO" id="GO:0008379">
    <property type="term" value="F:thioredoxin peroxidase activity"/>
    <property type="evidence" value="ECO:0007669"/>
    <property type="project" value="TreeGrafter"/>
</dbReference>
<dbReference type="Pfam" id="PF00578">
    <property type="entry name" value="AhpC-TSA"/>
    <property type="match status" value="1"/>
</dbReference>
<keyword evidence="6" id="KW-0560">Oxidoreductase</keyword>
<dbReference type="PANTHER" id="PTHR42801">
    <property type="entry name" value="THIOREDOXIN-DEPENDENT PEROXIDE REDUCTASE"/>
    <property type="match status" value="1"/>
</dbReference>
<name>A0A2Z3JP67_9DEIO</name>
<sequence length="157" mass="17360">MVLRIGQAAPPFETVSDDGQRLSLAALRGQWVVLYFFRRALSPGCSLQARQFEQALGEFRQLGAQVIGVSSDTEARQALFRETCQLHFPLLPDSERQIGKAYGAAGGPWNWPGTGRRCTYLITPQGQVAQVWRRVNPAQHAAKVLRELSRQRALGGA</sequence>
<organism evidence="14 15">
    <name type="scientific">Deinococcus irradiatisoli</name>
    <dbReference type="NCBI Taxonomy" id="2202254"/>
    <lineage>
        <taxon>Bacteria</taxon>
        <taxon>Thermotogati</taxon>
        <taxon>Deinococcota</taxon>
        <taxon>Deinococci</taxon>
        <taxon>Deinococcales</taxon>
        <taxon>Deinococcaceae</taxon>
        <taxon>Deinococcus</taxon>
    </lineage>
</organism>
<evidence type="ECO:0000256" key="5">
    <source>
        <dbReference type="ARBA" id="ARBA00022862"/>
    </source>
</evidence>
<dbReference type="EMBL" id="CP029494">
    <property type="protein sequence ID" value="AWN22934.1"/>
    <property type="molecule type" value="Genomic_DNA"/>
</dbReference>
<dbReference type="PANTHER" id="PTHR42801:SF4">
    <property type="entry name" value="AHPC_TSA FAMILY PROTEIN"/>
    <property type="match status" value="1"/>
</dbReference>
<evidence type="ECO:0000256" key="10">
    <source>
        <dbReference type="ARBA" id="ARBA00038489"/>
    </source>
</evidence>
<comment type="catalytic activity">
    <reaction evidence="11">
        <text>a hydroperoxide + [thioredoxin]-dithiol = an alcohol + [thioredoxin]-disulfide + H2O</text>
        <dbReference type="Rhea" id="RHEA:62620"/>
        <dbReference type="Rhea" id="RHEA-COMP:10698"/>
        <dbReference type="Rhea" id="RHEA-COMP:10700"/>
        <dbReference type="ChEBI" id="CHEBI:15377"/>
        <dbReference type="ChEBI" id="CHEBI:29950"/>
        <dbReference type="ChEBI" id="CHEBI:30879"/>
        <dbReference type="ChEBI" id="CHEBI:35924"/>
        <dbReference type="ChEBI" id="CHEBI:50058"/>
        <dbReference type="EC" id="1.11.1.24"/>
    </reaction>
</comment>
<evidence type="ECO:0000313" key="14">
    <source>
        <dbReference type="EMBL" id="AWN22934.1"/>
    </source>
</evidence>
<comment type="similarity">
    <text evidence="10">Belongs to the peroxiredoxin family. BCP/PrxQ subfamily.</text>
</comment>
<feature type="domain" description="Thioredoxin" evidence="13">
    <location>
        <begin position="3"/>
        <end position="153"/>
    </location>
</feature>
<gene>
    <name evidence="14" type="ORF">DKM44_06585</name>
</gene>
<dbReference type="CDD" id="cd03017">
    <property type="entry name" value="PRX_BCP"/>
    <property type="match status" value="1"/>
</dbReference>
<dbReference type="GO" id="GO:0034599">
    <property type="term" value="P:cellular response to oxidative stress"/>
    <property type="evidence" value="ECO:0007669"/>
    <property type="project" value="TreeGrafter"/>
</dbReference>
<dbReference type="InterPro" id="IPR000866">
    <property type="entry name" value="AhpC/TSA"/>
</dbReference>
<evidence type="ECO:0000256" key="6">
    <source>
        <dbReference type="ARBA" id="ARBA00023002"/>
    </source>
</evidence>
<keyword evidence="8" id="KW-0676">Redox-active center</keyword>
<dbReference type="Gene3D" id="3.40.30.10">
    <property type="entry name" value="Glutaredoxin"/>
    <property type="match status" value="1"/>
</dbReference>
<evidence type="ECO:0000313" key="15">
    <source>
        <dbReference type="Proteomes" id="UP000245368"/>
    </source>
</evidence>
<protein>
    <recommendedName>
        <fullName evidence="3">thioredoxin-dependent peroxiredoxin</fullName>
        <ecNumber evidence="3">1.11.1.24</ecNumber>
    </recommendedName>
    <alternativeName>
        <fullName evidence="9">Thioredoxin peroxidase</fullName>
    </alternativeName>
</protein>
<dbReference type="KEGG" id="dez:DKM44_06585"/>
<keyword evidence="7" id="KW-1015">Disulfide bond</keyword>
<dbReference type="PROSITE" id="PS51352">
    <property type="entry name" value="THIOREDOXIN_2"/>
    <property type="match status" value="1"/>
</dbReference>
<dbReference type="EC" id="1.11.1.24" evidence="3"/>
<dbReference type="GO" id="GO:0045454">
    <property type="term" value="P:cell redox homeostasis"/>
    <property type="evidence" value="ECO:0007669"/>
    <property type="project" value="TreeGrafter"/>
</dbReference>
<dbReference type="InterPro" id="IPR013766">
    <property type="entry name" value="Thioredoxin_domain"/>
</dbReference>
<evidence type="ECO:0000259" key="13">
    <source>
        <dbReference type="PROSITE" id="PS51352"/>
    </source>
</evidence>
<evidence type="ECO:0000256" key="12">
    <source>
        <dbReference type="PIRSR" id="PIRSR000239-1"/>
    </source>
</evidence>
<proteinExistence type="inferred from homology"/>
<evidence type="ECO:0000256" key="2">
    <source>
        <dbReference type="ARBA" id="ARBA00011245"/>
    </source>
</evidence>
<comment type="subunit">
    <text evidence="2">Monomer.</text>
</comment>
<comment type="function">
    <text evidence="1">Thiol-specific peroxidase that catalyzes the reduction of hydrogen peroxide and organic hydroperoxides to water and alcohols, respectively. Plays a role in cell protection against oxidative stress by detoxifying peroxides and as sensor of hydrogen peroxide-mediated signaling events.</text>
</comment>
<evidence type="ECO:0000256" key="3">
    <source>
        <dbReference type="ARBA" id="ARBA00013017"/>
    </source>
</evidence>
<dbReference type="RefSeq" id="WP_109826321.1">
    <property type="nucleotide sequence ID" value="NZ_CP029494.1"/>
</dbReference>
<accession>A0A2Z3JP67</accession>
<evidence type="ECO:0000256" key="1">
    <source>
        <dbReference type="ARBA" id="ARBA00003330"/>
    </source>
</evidence>
<dbReference type="InterPro" id="IPR036249">
    <property type="entry name" value="Thioredoxin-like_sf"/>
</dbReference>
<dbReference type="PIRSF" id="PIRSF000239">
    <property type="entry name" value="AHPC"/>
    <property type="match status" value="1"/>
</dbReference>
<dbReference type="AlphaFoldDB" id="A0A2Z3JP67"/>